<evidence type="ECO:0000259" key="1">
    <source>
        <dbReference type="PROSITE" id="PS50018"/>
    </source>
</evidence>
<dbReference type="AlphaFoldDB" id="L0PHR8"/>
<gene>
    <name evidence="2" type="ORF">PNEJI1_000010</name>
</gene>
<dbReference type="GO" id="GO:0032153">
    <property type="term" value="C:cell division site"/>
    <property type="evidence" value="ECO:0007669"/>
    <property type="project" value="UniProtKB-ARBA"/>
</dbReference>
<dbReference type="CDD" id="cd05132">
    <property type="entry name" value="RasGAP_GAPA"/>
    <property type="match status" value="1"/>
</dbReference>
<dbReference type="SUPFAM" id="SSF48350">
    <property type="entry name" value="GTPase activation domain, GAP"/>
    <property type="match status" value="1"/>
</dbReference>
<dbReference type="InterPro" id="IPR000593">
    <property type="entry name" value="RasGAP_C"/>
</dbReference>
<dbReference type="VEuPathDB" id="FungiDB:PNEJI1_000010"/>
<dbReference type="SUPFAM" id="SSF143885">
    <property type="entry name" value="RGC domain-like"/>
    <property type="match status" value="1"/>
</dbReference>
<protein>
    <recommendedName>
        <fullName evidence="1">Ras-GAP domain-containing protein</fullName>
    </recommendedName>
</protein>
<dbReference type="EMBL" id="CAKM01000281">
    <property type="protein sequence ID" value="CCJ31210.1"/>
    <property type="molecule type" value="Genomic_DNA"/>
</dbReference>
<name>L0PHR8_PNEJI</name>
<evidence type="ECO:0000313" key="2">
    <source>
        <dbReference type="EMBL" id="CCJ31210.1"/>
    </source>
</evidence>
<dbReference type="SMART" id="SM00323">
    <property type="entry name" value="RasGAP"/>
    <property type="match status" value="1"/>
</dbReference>
<accession>L0PHR8</accession>
<dbReference type="FunCoup" id="L0PHR8">
    <property type="interactions" value="1"/>
</dbReference>
<dbReference type="GO" id="GO:0005938">
    <property type="term" value="C:cell cortex"/>
    <property type="evidence" value="ECO:0007669"/>
    <property type="project" value="TreeGrafter"/>
</dbReference>
<reference evidence="2 3" key="1">
    <citation type="journal article" date="2012" name="MBio">
        <title>De novo assembly of the Pneumocystis jirovecii genome from a single bronchoalveolar lavage fluid specimen from a patient.</title>
        <authorList>
            <person name="Cisse O.H."/>
            <person name="Pagni M."/>
            <person name="Hauser P.M."/>
        </authorList>
    </citation>
    <scope>NUCLEOTIDE SEQUENCE [LARGE SCALE GENOMIC DNA]</scope>
    <source>
        <strain evidence="2 3">SE8</strain>
    </source>
</reference>
<feature type="domain" description="Ras-GAP" evidence="1">
    <location>
        <begin position="148"/>
        <end position="364"/>
    </location>
</feature>
<sequence>MERMSKRYSTVTLYLSMASQENENVDDELSQAQKYLRMLKSRISEQSKKNFVLERDVRYLDSRIALLIQNRMALDEQSEMVSQLDSSELQRGVFPDDRKLQQYGNLFFLLQTEPRHIATLCRLVSLSEIDALLQTVMFTIYGNQYESREEHLLLTMFQSVLSSEFDHATEFVSLLRANTPISRMMTTYTRRGPGQSYLKSVLSERIKYLYEHNELDLEINSLKVYDQMVLKIESDTGYLPDNLERSVTYEVAAANEAVTAIIGPRISMLMEIADSFLTVIINSIDIVPYGIRWICKQIRNLTKRKYPDSSDYSICSLIGGFFFLRFVNPAIVMPHAYMLIDGSPGEYLRRTLTLIAKMLQNLANKPSYSKEPYMMSLSSFINSNKLRVGDFYETLEMDQYVVLSKKGLSLHITVNEMYSTHSLLEKHLDILAPELDSHLRILIDKLGPAPTLLSRSENRTIELPLYSLDLNESLDINQADILFMEAKSVFVQIIRSFPQNSKVTKPPLNLLLIASTAATFKDTLLVRKGIKAIEYLKELSELKLIDPNDFYNPLAKEVEQEIAHLGSLYEEVLHEIESLESVYKTIEDHNEYLRSQLEQYKSYLYNVRIHSGGRNDGKIDGVMGGVGVVSVGGKERKRKKQQVLGPYKYTHFQLEKELVIAESNVPDDRRANIYFTITSPLPGTFVISLHYKGRDRGLLELDLKLDDLLEMQQSNVQYLDLEYVQFNVSKILQLVNRQFSRKK</sequence>
<dbReference type="STRING" id="1209962.L0PHR8"/>
<dbReference type="InterPro" id="IPR001936">
    <property type="entry name" value="RasGAP_dom"/>
</dbReference>
<dbReference type="Proteomes" id="UP000010422">
    <property type="component" value="Unassembled WGS sequence"/>
</dbReference>
<dbReference type="InParanoid" id="L0PHR8"/>
<dbReference type="Pfam" id="PF03836">
    <property type="entry name" value="RasGAP_C"/>
    <property type="match status" value="1"/>
</dbReference>
<organism evidence="3">
    <name type="scientific">Pneumocystis jirovecii</name>
    <name type="common">Human pneumocystis pneumonia agent</name>
    <dbReference type="NCBI Taxonomy" id="42068"/>
    <lineage>
        <taxon>Eukaryota</taxon>
        <taxon>Fungi</taxon>
        <taxon>Dikarya</taxon>
        <taxon>Ascomycota</taxon>
        <taxon>Taphrinomycotina</taxon>
        <taxon>Pneumocystomycetes</taxon>
        <taxon>Pneumocystaceae</taxon>
        <taxon>Pneumocystis</taxon>
    </lineage>
</organism>
<dbReference type="PROSITE" id="PS50018">
    <property type="entry name" value="RAS_GTPASE_ACTIV_2"/>
    <property type="match status" value="1"/>
</dbReference>
<comment type="caution">
    <text evidence="2">The sequence shown here is derived from an EMBL/GenBank/DDBJ whole genome shotgun (WGS) entry which is preliminary data.</text>
</comment>
<evidence type="ECO:0000313" key="3">
    <source>
        <dbReference type="Proteomes" id="UP000010422"/>
    </source>
</evidence>
<proteinExistence type="predicted"/>
<dbReference type="Pfam" id="PF00616">
    <property type="entry name" value="RasGAP"/>
    <property type="match status" value="1"/>
</dbReference>
<dbReference type="InterPro" id="IPR008936">
    <property type="entry name" value="Rho_GTPase_activation_prot"/>
</dbReference>
<dbReference type="Gene3D" id="1.10.506.10">
    <property type="entry name" value="GTPase Activation - p120gap, domain 1"/>
    <property type="match status" value="1"/>
</dbReference>
<dbReference type="GO" id="GO:0005096">
    <property type="term" value="F:GTPase activator activity"/>
    <property type="evidence" value="ECO:0007669"/>
    <property type="project" value="TreeGrafter"/>
</dbReference>
<dbReference type="GO" id="GO:0046580">
    <property type="term" value="P:negative regulation of Ras protein signal transduction"/>
    <property type="evidence" value="ECO:0007669"/>
    <property type="project" value="TreeGrafter"/>
</dbReference>
<dbReference type="PANTHER" id="PTHR14149:SF17">
    <property type="entry name" value="GTPASE-ACTIVATING PROTEIN"/>
    <property type="match status" value="1"/>
</dbReference>
<dbReference type="PANTHER" id="PTHR14149">
    <property type="entry name" value="RAS GTPASE-ACTIVATING PROTEIN WITH IQ MOTIF"/>
    <property type="match status" value="1"/>
</dbReference>